<dbReference type="Proteomes" id="UP000320359">
    <property type="component" value="Unassembled WGS sequence"/>
</dbReference>
<evidence type="ECO:0000313" key="12">
    <source>
        <dbReference type="Proteomes" id="UP000320359"/>
    </source>
</evidence>
<dbReference type="PROSITE" id="PS50839">
    <property type="entry name" value="CHASE"/>
    <property type="match status" value="1"/>
</dbReference>
<evidence type="ECO:0000256" key="3">
    <source>
        <dbReference type="ARBA" id="ARBA00022692"/>
    </source>
</evidence>
<dbReference type="SMART" id="SM01079">
    <property type="entry name" value="CHASE"/>
    <property type="match status" value="1"/>
</dbReference>
<dbReference type="Pfam" id="PF00563">
    <property type="entry name" value="EAL"/>
    <property type="match status" value="1"/>
</dbReference>
<evidence type="ECO:0000313" key="11">
    <source>
        <dbReference type="EMBL" id="TRW50417.1"/>
    </source>
</evidence>
<dbReference type="InterPro" id="IPR000160">
    <property type="entry name" value="GGDEF_dom"/>
</dbReference>
<dbReference type="SUPFAM" id="SSF141868">
    <property type="entry name" value="EAL domain-like"/>
    <property type="match status" value="1"/>
</dbReference>
<dbReference type="Gene3D" id="3.30.70.270">
    <property type="match status" value="1"/>
</dbReference>
<evidence type="ECO:0000256" key="2">
    <source>
        <dbReference type="ARBA" id="ARBA00004370"/>
    </source>
</evidence>
<feature type="domain" description="CHASE" evidence="8">
    <location>
        <begin position="106"/>
        <end position="239"/>
    </location>
</feature>
<keyword evidence="12" id="KW-1185">Reference proteome</keyword>
<dbReference type="PROSITE" id="PS50883">
    <property type="entry name" value="EAL"/>
    <property type="match status" value="1"/>
</dbReference>
<dbReference type="GO" id="GO:0016020">
    <property type="term" value="C:membrane"/>
    <property type="evidence" value="ECO:0007669"/>
    <property type="project" value="UniProtKB-SubCell"/>
</dbReference>
<name>A0A552X5W4_9GAMM</name>
<comment type="caution">
    <text evidence="11">The sequence shown here is derived from an EMBL/GenBank/DDBJ whole genome shotgun (WGS) entry which is preliminary data.</text>
</comment>
<keyword evidence="5 7" id="KW-0472">Membrane</keyword>
<dbReference type="InterPro" id="IPR006189">
    <property type="entry name" value="CHASE_dom"/>
</dbReference>
<dbReference type="CDD" id="cd01949">
    <property type="entry name" value="GGDEF"/>
    <property type="match status" value="1"/>
</dbReference>
<dbReference type="GO" id="GO:0007165">
    <property type="term" value="P:signal transduction"/>
    <property type="evidence" value="ECO:0007669"/>
    <property type="project" value="UniProtKB-ARBA"/>
</dbReference>
<dbReference type="CDD" id="cd01948">
    <property type="entry name" value="EAL"/>
    <property type="match status" value="1"/>
</dbReference>
<evidence type="ECO:0000259" key="10">
    <source>
        <dbReference type="PROSITE" id="PS50887"/>
    </source>
</evidence>
<evidence type="ECO:0000256" key="5">
    <source>
        <dbReference type="ARBA" id="ARBA00023136"/>
    </source>
</evidence>
<comment type="subcellular location">
    <subcellularLocation>
        <location evidence="2">Membrane</location>
    </subcellularLocation>
</comment>
<dbReference type="Pfam" id="PF00990">
    <property type="entry name" value="GGDEF"/>
    <property type="match status" value="1"/>
</dbReference>
<dbReference type="InterPro" id="IPR042240">
    <property type="entry name" value="CHASE_sf"/>
</dbReference>
<feature type="domain" description="GGDEF" evidence="10">
    <location>
        <begin position="323"/>
        <end position="456"/>
    </location>
</feature>
<feature type="transmembrane region" description="Helical" evidence="7">
    <location>
        <begin position="6"/>
        <end position="27"/>
    </location>
</feature>
<dbReference type="NCBIfam" id="TIGR00254">
    <property type="entry name" value="GGDEF"/>
    <property type="match status" value="1"/>
</dbReference>
<keyword evidence="4 7" id="KW-1133">Transmembrane helix</keyword>
<dbReference type="AlphaFoldDB" id="A0A552X5W4"/>
<dbReference type="RefSeq" id="WP_143235391.1">
    <property type="nucleotide sequence ID" value="NZ_VJWL01000001.1"/>
</dbReference>
<dbReference type="FunFam" id="3.30.70.270:FF:000001">
    <property type="entry name" value="Diguanylate cyclase domain protein"/>
    <property type="match status" value="1"/>
</dbReference>
<organism evidence="11 12">
    <name type="scientific">Aliidiomarina halalkaliphila</name>
    <dbReference type="NCBI Taxonomy" id="2593535"/>
    <lineage>
        <taxon>Bacteria</taxon>
        <taxon>Pseudomonadati</taxon>
        <taxon>Pseudomonadota</taxon>
        <taxon>Gammaproteobacteria</taxon>
        <taxon>Alteromonadales</taxon>
        <taxon>Idiomarinaceae</taxon>
        <taxon>Aliidiomarina</taxon>
    </lineage>
</organism>
<dbReference type="Gene3D" id="3.30.450.350">
    <property type="entry name" value="CHASE domain"/>
    <property type="match status" value="1"/>
</dbReference>
<dbReference type="SMART" id="SM00052">
    <property type="entry name" value="EAL"/>
    <property type="match status" value="1"/>
</dbReference>
<feature type="region of interest" description="Disordered" evidence="6">
    <location>
        <begin position="714"/>
        <end position="734"/>
    </location>
</feature>
<dbReference type="PANTHER" id="PTHR44757:SF2">
    <property type="entry name" value="BIOFILM ARCHITECTURE MAINTENANCE PROTEIN MBAA"/>
    <property type="match status" value="1"/>
</dbReference>
<sequence>MNKRVWIAIISLWVFVICEIVLVRFVMTDRDRQVENKRYLALEQLSTIRARLEGLLQTNLIAIRQLHTELTLEPEISEYRFAALTENLMSQNLHIRHLAIAQDFQIRMIYPLAGNESALGFDYRTRPDQLRTLHEAISNRTITLNGPVALAQGGEALIARVPVFSNNTGELLALISQVIDHESLFSDAGLLSHPELNISLRGLDGTGAQGELITGHYDVWDANPVELTVSLPRGEWKLAAVPLSGDWAPADRTGSLYLIFGTLLALLIAAMTYLLLRNQQRLRQAFGLISNQARFDNLTGLANRHFFEEQLSTYMSACERRDEKFALLFIDLDHFKEVNDALGHSAGDDLLKLVTGRLQASLRRDDIVARLGGDEFVVVLKNLSEPFHAQLQAQKLLKHIREPMNLGNNEVSIGASIGIALFPRDGDSHAELLKAADLAMYAAKDSGRGTSEFFNDELREQASTHLHMHQAILQGIRNNDFLVHYQPVINSKDGSLHSIEALARWKHPTRGLLLPKDFIAIAEKSGAIRELGNFVLNCVCMDIPALQAAGMKGRVAINFSSHQFYDKVAMDHWFQIMQQHQVDPTCFTFEITESMLLPDRERQRDLLLEVNDRGVTLAIDDFGTGYSSASYLKHFPISLLKIDRTFVTGVPDDPHQNALLSALIHMARALNIDVVIEGVETVSQVNFLNMQTANLIQGFYFAKPMPLEQLIERYGNQPLPKGPRAQNERRKNST</sequence>
<dbReference type="InterPro" id="IPR029787">
    <property type="entry name" value="Nucleotide_cyclase"/>
</dbReference>
<evidence type="ECO:0000256" key="6">
    <source>
        <dbReference type="SAM" id="MobiDB-lite"/>
    </source>
</evidence>
<dbReference type="EMBL" id="VJWL01000001">
    <property type="protein sequence ID" value="TRW50417.1"/>
    <property type="molecule type" value="Genomic_DNA"/>
</dbReference>
<dbReference type="InterPro" id="IPR035919">
    <property type="entry name" value="EAL_sf"/>
</dbReference>
<feature type="transmembrane region" description="Helical" evidence="7">
    <location>
        <begin position="256"/>
        <end position="276"/>
    </location>
</feature>
<dbReference type="InterPro" id="IPR043128">
    <property type="entry name" value="Rev_trsase/Diguanyl_cyclase"/>
</dbReference>
<dbReference type="GO" id="GO:0003824">
    <property type="term" value="F:catalytic activity"/>
    <property type="evidence" value="ECO:0007669"/>
    <property type="project" value="UniProtKB-ARBA"/>
</dbReference>
<evidence type="ECO:0000256" key="1">
    <source>
        <dbReference type="ARBA" id="ARBA00001946"/>
    </source>
</evidence>
<gene>
    <name evidence="11" type="ORF">FM042_06210</name>
</gene>
<dbReference type="SMART" id="SM00267">
    <property type="entry name" value="GGDEF"/>
    <property type="match status" value="1"/>
</dbReference>
<comment type="cofactor">
    <cofactor evidence="1">
        <name>Mg(2+)</name>
        <dbReference type="ChEBI" id="CHEBI:18420"/>
    </cofactor>
</comment>
<evidence type="ECO:0000256" key="7">
    <source>
        <dbReference type="SAM" id="Phobius"/>
    </source>
</evidence>
<dbReference type="PANTHER" id="PTHR44757">
    <property type="entry name" value="DIGUANYLATE CYCLASE DGCP"/>
    <property type="match status" value="1"/>
</dbReference>
<keyword evidence="3 7" id="KW-0812">Transmembrane</keyword>
<dbReference type="Gene3D" id="3.20.20.450">
    <property type="entry name" value="EAL domain"/>
    <property type="match status" value="1"/>
</dbReference>
<evidence type="ECO:0000259" key="8">
    <source>
        <dbReference type="PROSITE" id="PS50839"/>
    </source>
</evidence>
<dbReference type="OrthoDB" id="6597954at2"/>
<dbReference type="SUPFAM" id="SSF55073">
    <property type="entry name" value="Nucleotide cyclase"/>
    <property type="match status" value="1"/>
</dbReference>
<evidence type="ECO:0000256" key="4">
    <source>
        <dbReference type="ARBA" id="ARBA00022989"/>
    </source>
</evidence>
<feature type="domain" description="EAL" evidence="9">
    <location>
        <begin position="465"/>
        <end position="718"/>
    </location>
</feature>
<dbReference type="InterPro" id="IPR001633">
    <property type="entry name" value="EAL_dom"/>
</dbReference>
<evidence type="ECO:0000259" key="9">
    <source>
        <dbReference type="PROSITE" id="PS50883"/>
    </source>
</evidence>
<protein>
    <submittedName>
        <fullName evidence="11">EAL domain-containing protein</fullName>
    </submittedName>
</protein>
<dbReference type="InterPro" id="IPR052155">
    <property type="entry name" value="Biofilm_reg_signaling"/>
</dbReference>
<reference evidence="11 12" key="1">
    <citation type="submission" date="2019-07" db="EMBL/GenBank/DDBJ databases">
        <authorList>
            <person name="Yang M."/>
            <person name="Zhao D."/>
            <person name="Xiang H."/>
        </authorList>
    </citation>
    <scope>NUCLEOTIDE SEQUENCE [LARGE SCALE GENOMIC DNA]</scope>
    <source>
        <strain evidence="11 12">IM1326</strain>
    </source>
</reference>
<dbReference type="Pfam" id="PF03924">
    <property type="entry name" value="CHASE"/>
    <property type="match status" value="1"/>
</dbReference>
<proteinExistence type="predicted"/>
<dbReference type="PROSITE" id="PS50887">
    <property type="entry name" value="GGDEF"/>
    <property type="match status" value="1"/>
</dbReference>
<accession>A0A552X5W4</accession>